<keyword evidence="1" id="KW-0732">Signal</keyword>
<dbReference type="SUPFAM" id="SSF56300">
    <property type="entry name" value="Metallo-dependent phosphatases"/>
    <property type="match status" value="1"/>
</dbReference>
<name>A0ABZ1D1R4_9TREE</name>
<proteinExistence type="predicted"/>
<evidence type="ECO:0000256" key="1">
    <source>
        <dbReference type="SAM" id="SignalP"/>
    </source>
</evidence>
<dbReference type="RefSeq" id="XP_062792697.1">
    <property type="nucleotide sequence ID" value="XM_062936646.1"/>
</dbReference>
<dbReference type="PANTHER" id="PTHR11575:SF22">
    <property type="entry name" value="ADL392WP"/>
    <property type="match status" value="1"/>
</dbReference>
<evidence type="ECO:0000313" key="4">
    <source>
        <dbReference type="EMBL" id="WRT67957.1"/>
    </source>
</evidence>
<feature type="domain" description="Putative 5'-nucleotidase C-terminal" evidence="3">
    <location>
        <begin position="360"/>
        <end position="570"/>
    </location>
</feature>
<evidence type="ECO:0000259" key="3">
    <source>
        <dbReference type="Pfam" id="PF21953"/>
    </source>
</evidence>
<dbReference type="PANTHER" id="PTHR11575">
    <property type="entry name" value="5'-NUCLEOTIDASE-RELATED"/>
    <property type="match status" value="1"/>
</dbReference>
<dbReference type="Proteomes" id="UP001329825">
    <property type="component" value="Chromosome 6"/>
</dbReference>
<dbReference type="InterPro" id="IPR004843">
    <property type="entry name" value="Calcineurin-like_PHP"/>
</dbReference>
<dbReference type="Gene3D" id="3.60.21.10">
    <property type="match status" value="1"/>
</dbReference>
<dbReference type="InterPro" id="IPR029052">
    <property type="entry name" value="Metallo-depent_PP-like"/>
</dbReference>
<dbReference type="InterPro" id="IPR006179">
    <property type="entry name" value="5_nucleotidase/apyrase"/>
</dbReference>
<dbReference type="InterPro" id="IPR053828">
    <property type="entry name" value="Nucleosidase_C"/>
</dbReference>
<evidence type="ECO:0008006" key="6">
    <source>
        <dbReference type="Google" id="ProtNLM"/>
    </source>
</evidence>
<organism evidence="4 5">
    <name type="scientific">Kwoniella shivajii</name>
    <dbReference type="NCBI Taxonomy" id="564305"/>
    <lineage>
        <taxon>Eukaryota</taxon>
        <taxon>Fungi</taxon>
        <taxon>Dikarya</taxon>
        <taxon>Basidiomycota</taxon>
        <taxon>Agaricomycotina</taxon>
        <taxon>Tremellomycetes</taxon>
        <taxon>Tremellales</taxon>
        <taxon>Cryptococcaceae</taxon>
        <taxon>Kwoniella</taxon>
    </lineage>
</organism>
<dbReference type="EMBL" id="CP141886">
    <property type="protein sequence ID" value="WRT67957.1"/>
    <property type="molecule type" value="Genomic_DNA"/>
</dbReference>
<feature type="chain" id="PRO_5046763373" description="Vacuolar protein" evidence="1">
    <location>
        <begin position="22"/>
        <end position="613"/>
    </location>
</feature>
<feature type="signal peptide" evidence="1">
    <location>
        <begin position="1"/>
        <end position="21"/>
    </location>
</feature>
<protein>
    <recommendedName>
        <fullName evidence="6">Vacuolar protein</fullName>
    </recommendedName>
</protein>
<dbReference type="SUPFAM" id="SSF55816">
    <property type="entry name" value="5'-nucleotidase (syn. UDP-sugar hydrolase), C-terminal domain"/>
    <property type="match status" value="1"/>
</dbReference>
<evidence type="ECO:0000313" key="5">
    <source>
        <dbReference type="Proteomes" id="UP001329825"/>
    </source>
</evidence>
<evidence type="ECO:0000259" key="2">
    <source>
        <dbReference type="Pfam" id="PF00149"/>
    </source>
</evidence>
<dbReference type="PIRSF" id="PIRSF017316">
    <property type="entry name" value="Pesterase_C1039"/>
    <property type="match status" value="1"/>
</dbReference>
<dbReference type="Pfam" id="PF21953">
    <property type="entry name" value="NadN_nucleosid_C"/>
    <property type="match status" value="1"/>
</dbReference>
<keyword evidence="5" id="KW-1185">Reference proteome</keyword>
<sequence length="613" mass="69009">MRYLPALSLLGSVIGISSTLAFELPEPTRQLEWKDVNFLSTSDVHGWLLGHQHATWPEPNYSGDYGSLASFATHMRRIAKDKGVDLLLVDAGDHHDGSGLVSTSSTASSQAEDIFAMLPFDVLTVGNHELYHYEDALEEYKNKGRWNGRYVTSNVNISIRGDDGYFHSVPLGEQYLKFETEQGRKVTAFGAIFNFQAHARGISIQSSSRLAKESWFIEAIQDKPDYFVLAGHMAARGESAEFYPIFVAIRNVHPEVPIYIFGGHTHVRDCVQYDDRSIAVVPGRYLETIAFTSSSLPTKDEDEMSVARRYIDANPVSYKWHTNTSDDEFHLPIGQNISTVLRDLSASLNISTPLGIAPHDYFLNRHPYPHPRSVLTHFSDNVLPYTIQDEARNGTRVIIGNAGSLRFDLFAGRFDRNDELTVSPFTSAFVYVRLRAGLARKITEQMNKSGASKLLPSKPTTKYEEEERVKQRYNQWLAGQWEEYLIQGGQDHLLDQPDVQAVLGTSKIPKKPRTMGFVTKDRCPGKGDDIEHYPVPFVGNQPDFIETPFPDVDDDEIIDVVSMDFALDDFLSAVNVLDPTIALKEKHMKPYAEGLEINVVFGMYAKEMWQKGL</sequence>
<dbReference type="InterPro" id="IPR014485">
    <property type="entry name" value="Pesterase_C1039"/>
</dbReference>
<feature type="domain" description="Calcineurin-like phosphoesterase" evidence="2">
    <location>
        <begin position="38"/>
        <end position="267"/>
    </location>
</feature>
<reference evidence="4 5" key="1">
    <citation type="submission" date="2024-01" db="EMBL/GenBank/DDBJ databases">
        <title>Comparative genomics of Cryptococcus and Kwoniella reveals pathogenesis evolution and contrasting modes of karyotype evolution via chromosome fusion or intercentromeric recombination.</title>
        <authorList>
            <person name="Coelho M.A."/>
            <person name="David-Palma M."/>
            <person name="Shea T."/>
            <person name="Bowers K."/>
            <person name="McGinley-Smith S."/>
            <person name="Mohammad A.W."/>
            <person name="Gnirke A."/>
            <person name="Yurkov A.M."/>
            <person name="Nowrousian M."/>
            <person name="Sun S."/>
            <person name="Cuomo C.A."/>
            <person name="Heitman J."/>
        </authorList>
    </citation>
    <scope>NUCLEOTIDE SEQUENCE [LARGE SCALE GENOMIC DNA]</scope>
    <source>
        <strain evidence="4">CBS 11374</strain>
    </source>
</reference>
<dbReference type="Gene3D" id="3.90.780.10">
    <property type="entry name" value="5'-Nucleotidase, C-terminal domain"/>
    <property type="match status" value="1"/>
</dbReference>
<gene>
    <name evidence="4" type="ORF">IL334_004931</name>
</gene>
<accession>A0ABZ1D1R4</accession>
<dbReference type="InterPro" id="IPR036907">
    <property type="entry name" value="5'-Nucleotdase_C_sf"/>
</dbReference>
<dbReference type="GeneID" id="87957062"/>
<dbReference type="Pfam" id="PF00149">
    <property type="entry name" value="Metallophos"/>
    <property type="match status" value="1"/>
</dbReference>